<evidence type="ECO:0000313" key="3">
    <source>
        <dbReference type="Proteomes" id="UP000231693"/>
    </source>
</evidence>
<name>A0A2M9CYV5_9CELL</name>
<dbReference type="PANTHER" id="PTHR36113">
    <property type="entry name" value="LYASE, PUTATIVE-RELATED-RELATED"/>
    <property type="match status" value="1"/>
</dbReference>
<dbReference type="AlphaFoldDB" id="A0A2M9CYV5"/>
<dbReference type="PROSITE" id="PS51819">
    <property type="entry name" value="VOC"/>
    <property type="match status" value="1"/>
</dbReference>
<proteinExistence type="predicted"/>
<dbReference type="EMBL" id="PGFE01000001">
    <property type="protein sequence ID" value="PJJ77121.1"/>
    <property type="molecule type" value="Genomic_DNA"/>
</dbReference>
<evidence type="ECO:0000313" key="2">
    <source>
        <dbReference type="EMBL" id="PJJ77121.1"/>
    </source>
</evidence>
<dbReference type="InterPro" id="IPR037523">
    <property type="entry name" value="VOC_core"/>
</dbReference>
<accession>A0A2M9CYV5</accession>
<keyword evidence="2" id="KW-0223">Dioxygenase</keyword>
<protein>
    <submittedName>
        <fullName evidence="2">Glyoxalase/bleomycin resistance protein/dioxygenase superfamily protein</fullName>
    </submittedName>
</protein>
<gene>
    <name evidence="2" type="ORF">CLV28_0334</name>
</gene>
<sequence>MAGLHHVELWVADPATALGRWDWLLDRLGFERSRSWSGGAAWRAGGAEVVVTASPTLSAPEHDRRRPGVNHLAFHGGTASEVDAIMATAPAHGWRPLYAERYPHAGGEAHYAGWLEDDDGFKVEVVADA</sequence>
<dbReference type="Pfam" id="PF13669">
    <property type="entry name" value="Glyoxalase_4"/>
    <property type="match status" value="1"/>
</dbReference>
<dbReference type="InterPro" id="IPR051332">
    <property type="entry name" value="Fosfomycin_Res_Enzymes"/>
</dbReference>
<dbReference type="RefSeq" id="WP_100421557.1">
    <property type="nucleotide sequence ID" value="NZ_BOOX01000026.1"/>
</dbReference>
<organism evidence="2 3">
    <name type="scientific">Sediminihabitans luteus</name>
    <dbReference type="NCBI Taxonomy" id="1138585"/>
    <lineage>
        <taxon>Bacteria</taxon>
        <taxon>Bacillati</taxon>
        <taxon>Actinomycetota</taxon>
        <taxon>Actinomycetes</taxon>
        <taxon>Micrococcales</taxon>
        <taxon>Cellulomonadaceae</taxon>
        <taxon>Sediminihabitans</taxon>
    </lineage>
</organism>
<feature type="domain" description="VOC" evidence="1">
    <location>
        <begin position="3"/>
        <end position="128"/>
    </location>
</feature>
<dbReference type="PANTHER" id="PTHR36113:SF6">
    <property type="entry name" value="FOSFOMYCIN RESISTANCE PROTEIN FOSX"/>
    <property type="match status" value="1"/>
</dbReference>
<reference evidence="2 3" key="1">
    <citation type="submission" date="2017-11" db="EMBL/GenBank/DDBJ databases">
        <title>Genomic Encyclopedia of Archaeal and Bacterial Type Strains, Phase II (KMG-II): From Individual Species to Whole Genera.</title>
        <authorList>
            <person name="Goeker M."/>
        </authorList>
    </citation>
    <scope>NUCLEOTIDE SEQUENCE [LARGE SCALE GENOMIC DNA]</scope>
    <source>
        <strain evidence="2 3">DSM 25478</strain>
    </source>
</reference>
<keyword evidence="3" id="KW-1185">Reference proteome</keyword>
<dbReference type="InterPro" id="IPR029068">
    <property type="entry name" value="Glyas_Bleomycin-R_OHBP_Dase"/>
</dbReference>
<dbReference type="Gene3D" id="3.10.180.10">
    <property type="entry name" value="2,3-Dihydroxybiphenyl 1,2-Dioxygenase, domain 1"/>
    <property type="match status" value="1"/>
</dbReference>
<dbReference type="GO" id="GO:0051213">
    <property type="term" value="F:dioxygenase activity"/>
    <property type="evidence" value="ECO:0007669"/>
    <property type="project" value="UniProtKB-KW"/>
</dbReference>
<dbReference type="OrthoDB" id="5296884at2"/>
<comment type="caution">
    <text evidence="2">The sequence shown here is derived from an EMBL/GenBank/DDBJ whole genome shotgun (WGS) entry which is preliminary data.</text>
</comment>
<dbReference type="Proteomes" id="UP000231693">
    <property type="component" value="Unassembled WGS sequence"/>
</dbReference>
<keyword evidence="2" id="KW-0560">Oxidoreductase</keyword>
<evidence type="ECO:0000259" key="1">
    <source>
        <dbReference type="PROSITE" id="PS51819"/>
    </source>
</evidence>
<dbReference type="SUPFAM" id="SSF54593">
    <property type="entry name" value="Glyoxalase/Bleomycin resistance protein/Dihydroxybiphenyl dioxygenase"/>
    <property type="match status" value="1"/>
</dbReference>